<name>A0A1U7WLJ6_NICSY</name>
<dbReference type="RefSeq" id="XP_009779443.1">
    <property type="nucleotide sequence ID" value="XM_009781141.1"/>
</dbReference>
<evidence type="ECO:0000313" key="1">
    <source>
        <dbReference type="Proteomes" id="UP000189701"/>
    </source>
</evidence>
<evidence type="ECO:0000313" key="2">
    <source>
        <dbReference type="RefSeq" id="XP_009779443.1"/>
    </source>
</evidence>
<accession>A0A1U7WLJ6</accession>
<dbReference type="KEGG" id="nsy:104228649"/>
<dbReference type="GeneID" id="104228649"/>
<sequence>MFFCAVISRNTLHSCNCQDKKRRARFNNPPSSLQNLSPAIEADAISSPPPLVLTNTLYHQVWVLSFNNCDQSSSMKGVRAVGNKWLLKISASEICVGNVSLSFSSFSRISF</sequence>
<gene>
    <name evidence="2" type="primary">LOC104228649</name>
</gene>
<reference evidence="2" key="2">
    <citation type="submission" date="2025-08" db="UniProtKB">
        <authorList>
            <consortium name="RefSeq"/>
        </authorList>
    </citation>
    <scope>IDENTIFICATION</scope>
    <source>
        <tissue evidence="2">Leaf</tissue>
    </source>
</reference>
<dbReference type="Proteomes" id="UP000189701">
    <property type="component" value="Unplaced"/>
</dbReference>
<protein>
    <submittedName>
        <fullName evidence="2">Uncharacterized protein LOC104228649 isoform X1</fullName>
    </submittedName>
</protein>
<proteinExistence type="predicted"/>
<reference evidence="1" key="1">
    <citation type="journal article" date="2013" name="Genome Biol.">
        <title>Reference genomes and transcriptomes of Nicotiana sylvestris and Nicotiana tomentosiformis.</title>
        <authorList>
            <person name="Sierro N."/>
            <person name="Battey J.N."/>
            <person name="Ouadi S."/>
            <person name="Bovet L."/>
            <person name="Goepfert S."/>
            <person name="Bakaher N."/>
            <person name="Peitsch M.C."/>
            <person name="Ivanov N.V."/>
        </authorList>
    </citation>
    <scope>NUCLEOTIDE SEQUENCE [LARGE SCALE GENOMIC DNA]</scope>
</reference>
<organism evidence="1 2">
    <name type="scientific">Nicotiana sylvestris</name>
    <name type="common">Wood tobacco</name>
    <name type="synonym">South American tobacco</name>
    <dbReference type="NCBI Taxonomy" id="4096"/>
    <lineage>
        <taxon>Eukaryota</taxon>
        <taxon>Viridiplantae</taxon>
        <taxon>Streptophyta</taxon>
        <taxon>Embryophyta</taxon>
        <taxon>Tracheophyta</taxon>
        <taxon>Spermatophyta</taxon>
        <taxon>Magnoliopsida</taxon>
        <taxon>eudicotyledons</taxon>
        <taxon>Gunneridae</taxon>
        <taxon>Pentapetalae</taxon>
        <taxon>asterids</taxon>
        <taxon>lamiids</taxon>
        <taxon>Solanales</taxon>
        <taxon>Solanaceae</taxon>
        <taxon>Nicotianoideae</taxon>
        <taxon>Nicotianeae</taxon>
        <taxon>Nicotiana</taxon>
    </lineage>
</organism>
<keyword evidence="1" id="KW-1185">Reference proteome</keyword>
<dbReference type="AlphaFoldDB" id="A0A1U7WLJ6"/>